<dbReference type="GO" id="GO:0008374">
    <property type="term" value="F:O-acyltransferase activity"/>
    <property type="evidence" value="ECO:0007669"/>
    <property type="project" value="InterPro"/>
</dbReference>
<dbReference type="GO" id="GO:0019432">
    <property type="term" value="P:triglyceride biosynthetic process"/>
    <property type="evidence" value="ECO:0007669"/>
    <property type="project" value="UniProtKB-ARBA"/>
</dbReference>
<evidence type="ECO:0000256" key="6">
    <source>
        <dbReference type="ARBA" id="ARBA00023136"/>
    </source>
</evidence>
<keyword evidence="3" id="KW-0808">Transferase</keyword>
<comment type="catalytic activity">
    <reaction evidence="8">
        <text>a glycerophospholipid + a 1,2-diacyl-sn-glycerol = a monoacylglycerophospholipid + a triacyl-sn-glycerol</text>
        <dbReference type="Rhea" id="RHEA:14057"/>
        <dbReference type="ChEBI" id="CHEBI:17815"/>
        <dbReference type="ChEBI" id="CHEBI:64615"/>
        <dbReference type="ChEBI" id="CHEBI:136912"/>
        <dbReference type="ChEBI" id="CHEBI:136913"/>
        <dbReference type="EC" id="2.3.1.158"/>
    </reaction>
</comment>
<feature type="compositionally biased region" description="Basic residues" evidence="10">
    <location>
        <begin position="37"/>
        <end position="50"/>
    </location>
</feature>
<evidence type="ECO:0000313" key="12">
    <source>
        <dbReference type="Proteomes" id="UP000235220"/>
    </source>
</evidence>
<keyword evidence="7 13" id="KW-0012">Acyltransferase</keyword>
<dbReference type="AlphaFoldDB" id="A0A2I4G729"/>
<evidence type="ECO:0000256" key="4">
    <source>
        <dbReference type="ARBA" id="ARBA00022692"/>
    </source>
</evidence>
<dbReference type="FunCoup" id="A0A2I4G729">
    <property type="interactions" value="1269"/>
</dbReference>
<evidence type="ECO:0000256" key="2">
    <source>
        <dbReference type="ARBA" id="ARBA00010701"/>
    </source>
</evidence>
<evidence type="ECO:0000256" key="9">
    <source>
        <dbReference type="ARBA" id="ARBA00066405"/>
    </source>
</evidence>
<dbReference type="SUPFAM" id="SSF53474">
    <property type="entry name" value="alpha/beta-Hydrolases"/>
    <property type="match status" value="1"/>
</dbReference>
<evidence type="ECO:0000256" key="3">
    <source>
        <dbReference type="ARBA" id="ARBA00022679"/>
    </source>
</evidence>
<dbReference type="OrthoDB" id="190846at2759"/>
<keyword evidence="5 11" id="KW-1133">Transmembrane helix</keyword>
<evidence type="ECO:0000256" key="11">
    <source>
        <dbReference type="SAM" id="Phobius"/>
    </source>
</evidence>
<dbReference type="GO" id="GO:0046027">
    <property type="term" value="F:phospholipid:diacylglycerol acyltransferase activity"/>
    <property type="evidence" value="ECO:0007669"/>
    <property type="project" value="UniProtKB-EC"/>
</dbReference>
<gene>
    <name evidence="13" type="primary">LOC109005305</name>
</gene>
<dbReference type="GO" id="GO:0005737">
    <property type="term" value="C:cytoplasm"/>
    <property type="evidence" value="ECO:0000318"/>
    <property type="project" value="GO_Central"/>
</dbReference>
<protein>
    <recommendedName>
        <fullName evidence="9">phospholipid:diacylglycerol acyltransferase</fullName>
        <ecNumber evidence="9">2.3.1.158</ecNumber>
    </recommendedName>
</protein>
<accession>A0A2I4G729</accession>
<dbReference type="FunFam" id="3.40.50.1820:FF:000160">
    <property type="entry name" value="Phospholipid:diacylglycerol acyltransferase 1"/>
    <property type="match status" value="1"/>
</dbReference>
<evidence type="ECO:0000256" key="8">
    <source>
        <dbReference type="ARBA" id="ARBA00051335"/>
    </source>
</evidence>
<evidence type="ECO:0000313" key="13">
    <source>
        <dbReference type="RefSeq" id="XP_018839707.1"/>
    </source>
</evidence>
<dbReference type="InterPro" id="IPR029058">
    <property type="entry name" value="AB_hydrolase_fold"/>
</dbReference>
<dbReference type="Gene3D" id="3.40.50.1820">
    <property type="entry name" value="alpha/beta hydrolase"/>
    <property type="match status" value="1"/>
</dbReference>
<evidence type="ECO:0000256" key="7">
    <source>
        <dbReference type="ARBA" id="ARBA00023315"/>
    </source>
</evidence>
<feature type="transmembrane region" description="Helical" evidence="11">
    <location>
        <begin position="61"/>
        <end position="83"/>
    </location>
</feature>
<dbReference type="GeneID" id="109005305"/>
<feature type="region of interest" description="Disordered" evidence="10">
    <location>
        <begin position="1"/>
        <end position="50"/>
    </location>
</feature>
<dbReference type="GO" id="GO:0016020">
    <property type="term" value="C:membrane"/>
    <property type="evidence" value="ECO:0007669"/>
    <property type="project" value="UniProtKB-SubCell"/>
</dbReference>
<organism evidence="12 13">
    <name type="scientific">Juglans regia</name>
    <name type="common">English walnut</name>
    <dbReference type="NCBI Taxonomy" id="51240"/>
    <lineage>
        <taxon>Eukaryota</taxon>
        <taxon>Viridiplantae</taxon>
        <taxon>Streptophyta</taxon>
        <taxon>Embryophyta</taxon>
        <taxon>Tracheophyta</taxon>
        <taxon>Spermatophyta</taxon>
        <taxon>Magnoliopsida</taxon>
        <taxon>eudicotyledons</taxon>
        <taxon>Gunneridae</taxon>
        <taxon>Pentapetalae</taxon>
        <taxon>rosids</taxon>
        <taxon>fabids</taxon>
        <taxon>Fagales</taxon>
        <taxon>Juglandaceae</taxon>
        <taxon>Juglans</taxon>
    </lineage>
</organism>
<proteinExistence type="inferred from homology"/>
<dbReference type="PANTHER" id="PTHR11440">
    <property type="entry name" value="LECITHIN-CHOLESTEROL ACYLTRANSFERASE-RELATED"/>
    <property type="match status" value="1"/>
</dbReference>
<dbReference type="RefSeq" id="XP_018839707.1">
    <property type="nucleotide sequence ID" value="XM_018984162.2"/>
</dbReference>
<reference evidence="13" key="1">
    <citation type="submission" date="2025-08" db="UniProtKB">
        <authorList>
            <consortium name="RefSeq"/>
        </authorList>
    </citation>
    <scope>IDENTIFICATION</scope>
    <source>
        <tissue evidence="13">Leaves</tissue>
    </source>
</reference>
<dbReference type="InterPro" id="IPR003386">
    <property type="entry name" value="LACT/PDAT_acylTrfase"/>
</dbReference>
<sequence length="686" mass="76221">MPLVRRKKPAEAEKNSGSDSGNRNEKSEEGEEEENGKKRRLHKKNEKSKAKKAKEKGKWSCVDSCCWLIGCICTIWWLLLFLYNAMPASFPQYVTEAITGPLPDPPGVKLRKEGLTAKHPVVFVPGIVTGGLELWEGHPCADGLFRKRLWGGTFGEVYKRPLCWVEHMSLDNETGLDPPGIRVRPVTGLVAADYFAPGYFVWAVLIANLARIGYEEKNMYMAAYDWRISFQNTEVRDQTLSQIKSKIELMVATGGGKKAVIVPHSMGVLYFLHFMKWVEAPAPMGGGGGPDWCSKHIKAVMNIGGPFLGVPKAVAGLFSAEAKDVAAARAIAPGFLDNDMFRRQTLQHVMKMSRTWDSTMSMIPKGGETIWGDLDWSPEEGHVPIKRRQINNGTKLARQDETGSLGSQLKSAYFGRIISFGKDVAEAKSSEIGRTDFRDAIKGRNFANNTCRDVWTEYHDMGIEGIRAVAEHKVYTAGSVLDLLQFVAPKMMARGSAHFSYGIAENLDDPKYKHYKYWSNPLETRLPNAPGMEIFSMYGVGIPTERAYVYELSSSAECYIPFQIDTSADSREDEESCLKDGVYTVEGDETVPALSAGFMCAKGWRGKTRFNPSGIRTYIREYDHSPPANLLEGRGTQSGAHVDIMGNFALIEDILRVATGATGEDLGGDQVYSDIFKWSEKINLHL</sequence>
<name>A0A2I4G729_JUGRE</name>
<feature type="compositionally biased region" description="Basic and acidic residues" evidence="10">
    <location>
        <begin position="9"/>
        <end position="27"/>
    </location>
</feature>
<comment type="similarity">
    <text evidence="2">Belongs to the AB hydrolase superfamily. Lipase family.</text>
</comment>
<comment type="subcellular location">
    <subcellularLocation>
        <location evidence="1">Membrane</location>
        <topology evidence="1">Single-pass membrane protein</topology>
    </subcellularLocation>
</comment>
<keyword evidence="6 11" id="KW-0472">Membrane</keyword>
<evidence type="ECO:0000256" key="5">
    <source>
        <dbReference type="ARBA" id="ARBA00022989"/>
    </source>
</evidence>
<dbReference type="Pfam" id="PF02450">
    <property type="entry name" value="LCAT"/>
    <property type="match status" value="2"/>
</dbReference>
<dbReference type="KEGG" id="jre:109005305"/>
<dbReference type="STRING" id="51240.A0A2I4G729"/>
<dbReference type="Proteomes" id="UP000235220">
    <property type="component" value="Chromosome 12"/>
</dbReference>
<evidence type="ECO:0000256" key="1">
    <source>
        <dbReference type="ARBA" id="ARBA00004167"/>
    </source>
</evidence>
<dbReference type="EC" id="2.3.1.158" evidence="9"/>
<dbReference type="GO" id="GO:0006629">
    <property type="term" value="P:lipid metabolic process"/>
    <property type="evidence" value="ECO:0000318"/>
    <property type="project" value="GO_Central"/>
</dbReference>
<evidence type="ECO:0000256" key="10">
    <source>
        <dbReference type="SAM" id="MobiDB-lite"/>
    </source>
</evidence>
<keyword evidence="4 11" id="KW-0812">Transmembrane</keyword>
<dbReference type="Gramene" id="Jr12_17330_p1">
    <property type="protein sequence ID" value="cds.Jr12_17330_p1"/>
    <property type="gene ID" value="Jr12_17330"/>
</dbReference>
<keyword evidence="12" id="KW-1185">Reference proteome</keyword>